<sequence length="291" mass="33838">MNTKKDFYKLINDKMFKAVFCTPGNEDLLKEFTERILKTKFKNFKIISPELTKNNIYEKGKYLDILIKADVLFVNIEINSHNYNGLSERNFSYIALVYASHIKVGEEYNNNLDFVQINLTVGLGTNQPEISVSRVINKDTLKLKVRNLDIYDVNLDKINSRCYNKDDEYNFLEMITAPKEELEKLAEKGDDFMKEINKQVNKLHDENYFANFISVEEDERKIRNTYYKNGERRGEENGIKIGEKRGKETGIKIGKENALIETAKNLLKYGMPINDIVKNTGLSKQKIESLQ</sequence>
<evidence type="ECO:0000313" key="2">
    <source>
        <dbReference type="Proteomes" id="UP000886786"/>
    </source>
</evidence>
<proteinExistence type="predicted"/>
<evidence type="ECO:0000313" key="1">
    <source>
        <dbReference type="EMBL" id="HIQ90283.1"/>
    </source>
</evidence>
<dbReference type="Proteomes" id="UP000886786">
    <property type="component" value="Unassembled WGS sequence"/>
</dbReference>
<gene>
    <name evidence="1" type="ORF">IAB27_01450</name>
</gene>
<accession>A0A9D0ZQF0</accession>
<comment type="caution">
    <text evidence="1">The sequence shown here is derived from an EMBL/GenBank/DDBJ whole genome shotgun (WGS) entry which is preliminary data.</text>
</comment>
<name>A0A9D0ZQF0_9FIRM</name>
<dbReference type="PANTHER" id="PTHR41317">
    <property type="entry name" value="PD-(D_E)XK NUCLEASE FAMILY TRANSPOSASE"/>
    <property type="match status" value="1"/>
</dbReference>
<dbReference type="PANTHER" id="PTHR41317:SF1">
    <property type="entry name" value="PD-(D_E)XK NUCLEASE FAMILY TRANSPOSASE"/>
    <property type="match status" value="1"/>
</dbReference>
<dbReference type="NCBIfam" id="TIGR01784">
    <property type="entry name" value="T_den_put_tspse"/>
    <property type="match status" value="1"/>
</dbReference>
<dbReference type="Pfam" id="PF12784">
    <property type="entry name" value="PDDEXK_2"/>
    <property type="match status" value="1"/>
</dbReference>
<organism evidence="1 2">
    <name type="scientific">Candidatus Coprosoma intestinipullorum</name>
    <dbReference type="NCBI Taxonomy" id="2840752"/>
    <lineage>
        <taxon>Bacteria</taxon>
        <taxon>Bacillati</taxon>
        <taxon>Bacillota</taxon>
        <taxon>Bacillota incertae sedis</taxon>
        <taxon>Candidatus Coprosoma</taxon>
    </lineage>
</organism>
<reference evidence="1" key="2">
    <citation type="journal article" date="2021" name="PeerJ">
        <title>Extensive microbial diversity within the chicken gut microbiome revealed by metagenomics and culture.</title>
        <authorList>
            <person name="Gilroy R."/>
            <person name="Ravi A."/>
            <person name="Getino M."/>
            <person name="Pursley I."/>
            <person name="Horton D.L."/>
            <person name="Alikhan N.F."/>
            <person name="Baker D."/>
            <person name="Gharbi K."/>
            <person name="Hall N."/>
            <person name="Watson M."/>
            <person name="Adriaenssens E.M."/>
            <person name="Foster-Nyarko E."/>
            <person name="Jarju S."/>
            <person name="Secka A."/>
            <person name="Antonio M."/>
            <person name="Oren A."/>
            <person name="Chaudhuri R.R."/>
            <person name="La Ragione R."/>
            <person name="Hildebrand F."/>
            <person name="Pallen M.J."/>
        </authorList>
    </citation>
    <scope>NUCLEOTIDE SEQUENCE</scope>
    <source>
        <strain evidence="1">CHK147-3167</strain>
    </source>
</reference>
<dbReference type="EMBL" id="DVFV01000029">
    <property type="protein sequence ID" value="HIQ90283.1"/>
    <property type="molecule type" value="Genomic_DNA"/>
</dbReference>
<protein>
    <submittedName>
        <fullName evidence="1">Rpn family recombination-promoting nuclease/putative transposase</fullName>
    </submittedName>
</protein>
<reference evidence="1" key="1">
    <citation type="submission" date="2020-10" db="EMBL/GenBank/DDBJ databases">
        <authorList>
            <person name="Gilroy R."/>
        </authorList>
    </citation>
    <scope>NUCLEOTIDE SEQUENCE</scope>
    <source>
        <strain evidence="1">CHK147-3167</strain>
    </source>
</reference>
<dbReference type="AlphaFoldDB" id="A0A9D0ZQF0"/>
<dbReference type="InterPro" id="IPR010106">
    <property type="entry name" value="RpnA"/>
</dbReference>